<reference evidence="2 3" key="1">
    <citation type="submission" date="2016-01" db="EMBL/GenBank/DDBJ databases">
        <title>Draft Genome Sequences of Seven Thermophilic Sporeformers Isolated from Foods.</title>
        <authorList>
            <person name="Berendsen E.M."/>
            <person name="Wells-Bennik M.H."/>
            <person name="Krawcyk A.O."/>
            <person name="De Jong A."/>
            <person name="Holsappel S."/>
            <person name="Eijlander R.T."/>
            <person name="Kuipers O.P."/>
        </authorList>
    </citation>
    <scope>NUCLEOTIDE SEQUENCE [LARGE SCALE GENOMIC DNA]</scope>
    <source>
        <strain evidence="2 3">B4135</strain>
    </source>
</reference>
<keyword evidence="1" id="KW-0472">Membrane</keyword>
<proteinExistence type="predicted"/>
<evidence type="ECO:0000313" key="3">
    <source>
        <dbReference type="Proteomes" id="UP000075683"/>
    </source>
</evidence>
<keyword evidence="1" id="KW-0812">Transmembrane</keyword>
<dbReference type="Proteomes" id="UP000075683">
    <property type="component" value="Unassembled WGS sequence"/>
</dbReference>
<sequence>MAFSIKKLSGSAGVQLFKCFRRGTAQILTACHRMIAAVILRKRPILMIMGKAFTNAAAMGVVFLHLFLMFF</sequence>
<evidence type="ECO:0000313" key="2">
    <source>
        <dbReference type="EMBL" id="KYD10115.1"/>
    </source>
</evidence>
<feature type="transmembrane region" description="Helical" evidence="1">
    <location>
        <begin position="52"/>
        <end position="70"/>
    </location>
</feature>
<dbReference type="STRING" id="301148.B4135_3594"/>
<name>A0A150LCZ1_9BACI</name>
<dbReference type="EMBL" id="LQYT01000121">
    <property type="protein sequence ID" value="KYD10115.1"/>
    <property type="molecule type" value="Genomic_DNA"/>
</dbReference>
<protein>
    <submittedName>
        <fullName evidence="2">Uncharacterized protein</fullName>
    </submittedName>
</protein>
<keyword evidence="1" id="KW-1133">Transmembrane helix</keyword>
<comment type="caution">
    <text evidence="2">The sequence shown here is derived from an EMBL/GenBank/DDBJ whole genome shotgun (WGS) entry which is preliminary data.</text>
</comment>
<dbReference type="AlphaFoldDB" id="A0A150LCZ1"/>
<gene>
    <name evidence="2" type="ORF">B4135_3594</name>
</gene>
<organism evidence="2 3">
    <name type="scientific">Caldibacillus debilis</name>
    <dbReference type="NCBI Taxonomy" id="301148"/>
    <lineage>
        <taxon>Bacteria</taxon>
        <taxon>Bacillati</taxon>
        <taxon>Bacillota</taxon>
        <taxon>Bacilli</taxon>
        <taxon>Bacillales</taxon>
        <taxon>Bacillaceae</taxon>
        <taxon>Caldibacillus</taxon>
    </lineage>
</organism>
<evidence type="ECO:0000256" key="1">
    <source>
        <dbReference type="SAM" id="Phobius"/>
    </source>
</evidence>
<accession>A0A150LCZ1</accession>